<evidence type="ECO:0000313" key="1">
    <source>
        <dbReference type="EMBL" id="EDT06440.1"/>
    </source>
</evidence>
<gene>
    <name evidence="1" type="ORF">BamIOP4010DRAFT_0192</name>
</gene>
<comment type="caution">
    <text evidence="1">The sequence shown here is derived from an EMBL/GenBank/DDBJ whole genome shotgun (WGS) entry which is preliminary data.</text>
</comment>
<reference evidence="1 2" key="1">
    <citation type="submission" date="2008-03" db="EMBL/GenBank/DDBJ databases">
        <title>Sequencing of the draft genome and assembly of Burkholderia ambifaria IOP40-10.</title>
        <authorList>
            <consortium name="US DOE Joint Genome Institute (JGI-PGF)"/>
            <person name="Copeland A."/>
            <person name="Lucas S."/>
            <person name="Lapidus A."/>
            <person name="Glavina del Rio T."/>
            <person name="Dalin E."/>
            <person name="Tice H."/>
            <person name="Bruce D."/>
            <person name="Goodwin L."/>
            <person name="Pitluck S."/>
            <person name="Larimer F."/>
            <person name="Land M.L."/>
            <person name="Hauser L."/>
            <person name="Tiedje J."/>
            <person name="Richardson P."/>
        </authorList>
    </citation>
    <scope>NUCLEOTIDE SEQUENCE [LARGE SCALE GENOMIC DNA]</scope>
    <source>
        <strain evidence="1 2">IOP40-10</strain>
    </source>
</reference>
<dbReference type="AlphaFoldDB" id="B1F833"/>
<proteinExistence type="predicted"/>
<sequence>MKIVPDCGIDAGMPPPHARLAVDALLKLRG</sequence>
<protein>
    <submittedName>
        <fullName evidence="1">Uncharacterized protein</fullName>
    </submittedName>
</protein>
<dbReference type="EMBL" id="ABLC01000001">
    <property type="protein sequence ID" value="EDT06440.1"/>
    <property type="molecule type" value="Genomic_DNA"/>
</dbReference>
<organism evidence="1 2">
    <name type="scientific">Burkholderia ambifaria IOP40-10</name>
    <dbReference type="NCBI Taxonomy" id="396596"/>
    <lineage>
        <taxon>Bacteria</taxon>
        <taxon>Pseudomonadati</taxon>
        <taxon>Pseudomonadota</taxon>
        <taxon>Betaproteobacteria</taxon>
        <taxon>Burkholderiales</taxon>
        <taxon>Burkholderiaceae</taxon>
        <taxon>Burkholderia</taxon>
        <taxon>Burkholderia cepacia complex</taxon>
    </lineage>
</organism>
<evidence type="ECO:0000313" key="2">
    <source>
        <dbReference type="Proteomes" id="UP000005463"/>
    </source>
</evidence>
<name>B1F833_9BURK</name>
<dbReference type="Proteomes" id="UP000005463">
    <property type="component" value="Unassembled WGS sequence"/>
</dbReference>
<accession>B1F833</accession>